<evidence type="ECO:0000259" key="1">
    <source>
        <dbReference type="PROSITE" id="PS50011"/>
    </source>
</evidence>
<sequence length="239" mass="26904">MNLDSPSVSILCNAAIISKSTWGALEIDPSTINIIGHITSSDSSSIFEVEVDGQKYVLKLFHDNGDTGYAENGRDLNRFRCEFNAYQKLVTSGVCECRVVPKFHGYIDRVDLSLFYPTFQHFAHDKFQPRGMLLEYLPNAESLNCVNFSDTLFPQAIEGMKEIHKAGVHHQDIYPKNILLVRGNPDGLVWIDFDVATTFTDFEPEQLARSAYEIEPVKGFGDALRDDQAEGLPPNTKFY</sequence>
<gene>
    <name evidence="2" type="ORF">N7449_009396</name>
</gene>
<dbReference type="InterPro" id="IPR000719">
    <property type="entry name" value="Prot_kinase_dom"/>
</dbReference>
<reference evidence="2" key="2">
    <citation type="journal article" date="2023" name="IMA Fungus">
        <title>Comparative genomic study of the Penicillium genus elucidates a diverse pangenome and 15 lateral gene transfer events.</title>
        <authorList>
            <person name="Petersen C."/>
            <person name="Sorensen T."/>
            <person name="Nielsen M.R."/>
            <person name="Sondergaard T.E."/>
            <person name="Sorensen J.L."/>
            <person name="Fitzpatrick D.A."/>
            <person name="Frisvad J.C."/>
            <person name="Nielsen K.L."/>
        </authorList>
    </citation>
    <scope>NUCLEOTIDE SEQUENCE</scope>
    <source>
        <strain evidence="2">IBT 20477</strain>
    </source>
</reference>
<accession>A0A9W9M911</accession>
<organism evidence="2 3">
    <name type="scientific">Penicillium cf. viridicatum</name>
    <dbReference type="NCBI Taxonomy" id="2972119"/>
    <lineage>
        <taxon>Eukaryota</taxon>
        <taxon>Fungi</taxon>
        <taxon>Dikarya</taxon>
        <taxon>Ascomycota</taxon>
        <taxon>Pezizomycotina</taxon>
        <taxon>Eurotiomycetes</taxon>
        <taxon>Eurotiomycetidae</taxon>
        <taxon>Eurotiales</taxon>
        <taxon>Aspergillaceae</taxon>
        <taxon>Penicillium</taxon>
    </lineage>
</organism>
<comment type="caution">
    <text evidence="2">The sequence shown here is derived from an EMBL/GenBank/DDBJ whole genome shotgun (WGS) entry which is preliminary data.</text>
</comment>
<keyword evidence="3" id="KW-1185">Reference proteome</keyword>
<dbReference type="Gene3D" id="1.10.510.10">
    <property type="entry name" value="Transferase(Phosphotransferase) domain 1"/>
    <property type="match status" value="1"/>
</dbReference>
<dbReference type="SUPFAM" id="SSF56112">
    <property type="entry name" value="Protein kinase-like (PK-like)"/>
    <property type="match status" value="1"/>
</dbReference>
<proteinExistence type="predicted"/>
<reference evidence="2" key="1">
    <citation type="submission" date="2022-11" db="EMBL/GenBank/DDBJ databases">
        <authorList>
            <person name="Petersen C."/>
        </authorList>
    </citation>
    <scope>NUCLEOTIDE SEQUENCE</scope>
    <source>
        <strain evidence="2">IBT 20477</strain>
    </source>
</reference>
<dbReference type="Proteomes" id="UP001150942">
    <property type="component" value="Unassembled WGS sequence"/>
</dbReference>
<dbReference type="AlphaFoldDB" id="A0A9W9M911"/>
<evidence type="ECO:0000313" key="2">
    <source>
        <dbReference type="EMBL" id="KAJ5193254.1"/>
    </source>
</evidence>
<dbReference type="EMBL" id="JAPQKQ010000006">
    <property type="protein sequence ID" value="KAJ5193254.1"/>
    <property type="molecule type" value="Genomic_DNA"/>
</dbReference>
<evidence type="ECO:0000313" key="3">
    <source>
        <dbReference type="Proteomes" id="UP001150942"/>
    </source>
</evidence>
<dbReference type="GO" id="GO:0005524">
    <property type="term" value="F:ATP binding"/>
    <property type="evidence" value="ECO:0007669"/>
    <property type="project" value="InterPro"/>
</dbReference>
<feature type="domain" description="Protein kinase" evidence="1">
    <location>
        <begin position="32"/>
        <end position="239"/>
    </location>
</feature>
<dbReference type="OrthoDB" id="4185642at2759"/>
<dbReference type="InterPro" id="IPR011009">
    <property type="entry name" value="Kinase-like_dom_sf"/>
</dbReference>
<dbReference type="PROSITE" id="PS50011">
    <property type="entry name" value="PROTEIN_KINASE_DOM"/>
    <property type="match status" value="1"/>
</dbReference>
<name>A0A9W9M911_9EURO</name>
<dbReference type="GO" id="GO:0004672">
    <property type="term" value="F:protein kinase activity"/>
    <property type="evidence" value="ECO:0007669"/>
    <property type="project" value="InterPro"/>
</dbReference>
<protein>
    <recommendedName>
        <fullName evidence="1">Protein kinase domain-containing protein</fullName>
    </recommendedName>
</protein>